<keyword evidence="2" id="KW-1185">Reference proteome</keyword>
<dbReference type="Proteomes" id="UP001271007">
    <property type="component" value="Unassembled WGS sequence"/>
</dbReference>
<organism evidence="1 2">
    <name type="scientific">Extremus antarcticus</name>
    <dbReference type="NCBI Taxonomy" id="702011"/>
    <lineage>
        <taxon>Eukaryota</taxon>
        <taxon>Fungi</taxon>
        <taxon>Dikarya</taxon>
        <taxon>Ascomycota</taxon>
        <taxon>Pezizomycotina</taxon>
        <taxon>Dothideomycetes</taxon>
        <taxon>Dothideomycetidae</taxon>
        <taxon>Mycosphaerellales</taxon>
        <taxon>Extremaceae</taxon>
        <taxon>Extremus</taxon>
    </lineage>
</organism>
<evidence type="ECO:0000313" key="2">
    <source>
        <dbReference type="Proteomes" id="UP001271007"/>
    </source>
</evidence>
<reference evidence="1" key="1">
    <citation type="submission" date="2023-04" db="EMBL/GenBank/DDBJ databases">
        <title>Black Yeasts Isolated from many extreme environments.</title>
        <authorList>
            <person name="Coleine C."/>
            <person name="Stajich J.E."/>
            <person name="Selbmann L."/>
        </authorList>
    </citation>
    <scope>NUCLEOTIDE SEQUENCE</scope>
    <source>
        <strain evidence="1">CCFEE 5312</strain>
    </source>
</reference>
<gene>
    <name evidence="1" type="ORF">LTR09_007829</name>
</gene>
<protein>
    <submittedName>
        <fullName evidence="1">Uncharacterized protein</fullName>
    </submittedName>
</protein>
<comment type="caution">
    <text evidence="1">The sequence shown here is derived from an EMBL/GenBank/DDBJ whole genome shotgun (WGS) entry which is preliminary data.</text>
</comment>
<name>A0AAJ0DIP9_9PEZI</name>
<dbReference type="EMBL" id="JAWDJX010000028">
    <property type="protein sequence ID" value="KAK3051079.1"/>
    <property type="molecule type" value="Genomic_DNA"/>
</dbReference>
<dbReference type="AlphaFoldDB" id="A0AAJ0DIP9"/>
<accession>A0AAJ0DIP9</accession>
<sequence length="154" mass="17340">MPSSSNRSTGLEICLFYVRAAPPSLPPRTSLTVTQNFRYALARLQGYSNTNYASFTKKCFAEVLDISVPDLQRILNGSWAIWNKLIDENGSIKGSDRIFQAGNAFADAAQTLEKAGRVEEGEEFKAWASELWDLSVDRWELEEETKKKNAALWN</sequence>
<evidence type="ECO:0000313" key="1">
    <source>
        <dbReference type="EMBL" id="KAK3051079.1"/>
    </source>
</evidence>
<proteinExistence type="predicted"/>